<gene>
    <name evidence="10" type="ORF">GCM10009092_28100</name>
</gene>
<feature type="domain" description="Calcineurin-like phosphoesterase" evidence="9">
    <location>
        <begin position="4"/>
        <end position="130"/>
    </location>
</feature>
<dbReference type="SUPFAM" id="SSF56300">
    <property type="entry name" value="Metallo-dependent phosphatases"/>
    <property type="match status" value="1"/>
</dbReference>
<organism evidence="10 11">
    <name type="scientific">Bowmanella denitrificans</name>
    <dbReference type="NCBI Taxonomy" id="366582"/>
    <lineage>
        <taxon>Bacteria</taxon>
        <taxon>Pseudomonadati</taxon>
        <taxon>Pseudomonadota</taxon>
        <taxon>Gammaproteobacteria</taxon>
        <taxon>Alteromonadales</taxon>
        <taxon>Alteromonadaceae</taxon>
        <taxon>Bowmanella</taxon>
    </lineage>
</organism>
<dbReference type="PIRSF" id="PIRSF000903">
    <property type="entry name" value="B5n-ttraPtase_sm"/>
    <property type="match status" value="1"/>
</dbReference>
<comment type="function">
    <text evidence="1">Hydrolyzes diadenosine 5',5'''-P1,P4-tetraphosphate to yield ADP.</text>
</comment>
<dbReference type="RefSeq" id="WP_343845749.1">
    <property type="nucleotide sequence ID" value="NZ_BAAAEI010000015.1"/>
</dbReference>
<dbReference type="EMBL" id="BAAAEI010000015">
    <property type="protein sequence ID" value="GAA0362124.1"/>
    <property type="molecule type" value="Genomic_DNA"/>
</dbReference>
<evidence type="ECO:0000256" key="4">
    <source>
        <dbReference type="ARBA" id="ARBA00022801"/>
    </source>
</evidence>
<name>A0ABP3H4U4_9ALTE</name>
<keyword evidence="11" id="KW-1185">Reference proteome</keyword>
<dbReference type="InterPro" id="IPR004617">
    <property type="entry name" value="ApaH"/>
</dbReference>
<dbReference type="EC" id="3.6.1.41" evidence="3"/>
<evidence type="ECO:0000313" key="10">
    <source>
        <dbReference type="EMBL" id="GAA0362124.1"/>
    </source>
</evidence>
<dbReference type="Gene3D" id="3.60.21.10">
    <property type="match status" value="1"/>
</dbReference>
<keyword evidence="4" id="KW-0378">Hydrolase</keyword>
<dbReference type="PANTHER" id="PTHR40942">
    <property type="match status" value="1"/>
</dbReference>
<evidence type="ECO:0000259" key="9">
    <source>
        <dbReference type="Pfam" id="PF00149"/>
    </source>
</evidence>
<sequence>MATFIVGDVQACLSPLKQLLQLAGFTPEHDQLWAVGDLIGRGPDALATLQFLDGLGASFNTVLGNHDLHFLAVYAGIKKPKPADKFDQLLDSPDCAKYADWLRHRPMATLLNEQCMLSHAGLYPGWSISDALYWGNQVASELQSDNWKTLLDSMYGSEPQAWYDCQSRSQKLVFTINALTRMRFVSDKGYLDFQSKTGLDQSPPGTFPWFSHPQLKLHPHAKVLFGHWAAIEGKTGHSQCLALDTGYIWGGQLSLYELQCGKFYRVGHQ</sequence>
<comment type="similarity">
    <text evidence="2">Belongs to the Ap4A hydrolase family.</text>
</comment>
<evidence type="ECO:0000256" key="5">
    <source>
        <dbReference type="ARBA" id="ARBA00031248"/>
    </source>
</evidence>
<dbReference type="InterPro" id="IPR006186">
    <property type="entry name" value="Ser/Thr-sp_prot-phosphatase"/>
</dbReference>
<comment type="caution">
    <text evidence="10">The sequence shown here is derived from an EMBL/GenBank/DDBJ whole genome shotgun (WGS) entry which is preliminary data.</text>
</comment>
<dbReference type="NCBIfam" id="NF001204">
    <property type="entry name" value="PRK00166.1"/>
    <property type="match status" value="1"/>
</dbReference>
<evidence type="ECO:0000313" key="11">
    <source>
        <dbReference type="Proteomes" id="UP001501757"/>
    </source>
</evidence>
<protein>
    <recommendedName>
        <fullName evidence="3">bis(5'-nucleosyl)-tetraphosphatase (symmetrical)</fullName>
        <ecNumber evidence="3">3.6.1.41</ecNumber>
    </recommendedName>
    <alternativeName>
        <fullName evidence="6">Ap4A hydrolase</fullName>
    </alternativeName>
    <alternativeName>
        <fullName evidence="5">Diadenosine 5',5'''-P1,P4-tetraphosphate pyrophosphohydrolase</fullName>
    </alternativeName>
    <alternativeName>
        <fullName evidence="7">Diadenosine tetraphosphatase</fullName>
    </alternativeName>
</protein>
<accession>A0ABP3H4U4</accession>
<evidence type="ECO:0000256" key="6">
    <source>
        <dbReference type="ARBA" id="ARBA00032248"/>
    </source>
</evidence>
<proteinExistence type="inferred from homology"/>
<dbReference type="PRINTS" id="PR00114">
    <property type="entry name" value="STPHPHTASE"/>
</dbReference>
<reference evidence="11" key="1">
    <citation type="journal article" date="2019" name="Int. J. Syst. Evol. Microbiol.">
        <title>The Global Catalogue of Microorganisms (GCM) 10K type strain sequencing project: providing services to taxonomists for standard genome sequencing and annotation.</title>
        <authorList>
            <consortium name="The Broad Institute Genomics Platform"/>
            <consortium name="The Broad Institute Genome Sequencing Center for Infectious Disease"/>
            <person name="Wu L."/>
            <person name="Ma J."/>
        </authorList>
    </citation>
    <scope>NUCLEOTIDE SEQUENCE [LARGE SCALE GENOMIC DNA]</scope>
    <source>
        <strain evidence="11">JCM 13378</strain>
    </source>
</reference>
<dbReference type="PANTHER" id="PTHR40942:SF4">
    <property type="entry name" value="CYTOCHROME C5"/>
    <property type="match status" value="1"/>
</dbReference>
<evidence type="ECO:0000256" key="7">
    <source>
        <dbReference type="ARBA" id="ARBA00033210"/>
    </source>
</evidence>
<dbReference type="Proteomes" id="UP001501757">
    <property type="component" value="Unassembled WGS sequence"/>
</dbReference>
<dbReference type="NCBIfam" id="TIGR00668">
    <property type="entry name" value="apaH"/>
    <property type="match status" value="1"/>
</dbReference>
<comment type="catalytic activity">
    <reaction evidence="8">
        <text>P(1),P(4)-bis(5'-adenosyl) tetraphosphate + H2O = 2 ADP + 2 H(+)</text>
        <dbReference type="Rhea" id="RHEA:24252"/>
        <dbReference type="ChEBI" id="CHEBI:15377"/>
        <dbReference type="ChEBI" id="CHEBI:15378"/>
        <dbReference type="ChEBI" id="CHEBI:58141"/>
        <dbReference type="ChEBI" id="CHEBI:456216"/>
        <dbReference type="EC" id="3.6.1.41"/>
    </reaction>
</comment>
<dbReference type="Pfam" id="PF00149">
    <property type="entry name" value="Metallophos"/>
    <property type="match status" value="1"/>
</dbReference>
<evidence type="ECO:0000256" key="1">
    <source>
        <dbReference type="ARBA" id="ARBA00003413"/>
    </source>
</evidence>
<dbReference type="InterPro" id="IPR029052">
    <property type="entry name" value="Metallo-depent_PP-like"/>
</dbReference>
<evidence type="ECO:0000256" key="2">
    <source>
        <dbReference type="ARBA" id="ARBA00005419"/>
    </source>
</evidence>
<evidence type="ECO:0000256" key="3">
    <source>
        <dbReference type="ARBA" id="ARBA00012506"/>
    </source>
</evidence>
<dbReference type="InterPro" id="IPR004843">
    <property type="entry name" value="Calcineurin-like_PHP"/>
</dbReference>
<evidence type="ECO:0000256" key="8">
    <source>
        <dbReference type="ARBA" id="ARBA00049417"/>
    </source>
</evidence>